<dbReference type="Proteomes" id="UP000011115">
    <property type="component" value="Unassembled WGS sequence"/>
</dbReference>
<protein>
    <submittedName>
        <fullName evidence="2">Uncharacterized protein</fullName>
    </submittedName>
</protein>
<dbReference type="HOGENOM" id="CLU_029307_8_0_1"/>
<dbReference type="PANTHER" id="PTHR33180">
    <property type="entry name" value="PHOTOSYSTEM II CP43 REACTION CENTER PROTEIN"/>
    <property type="match status" value="1"/>
</dbReference>
<feature type="region of interest" description="Disordered" evidence="1">
    <location>
        <begin position="1"/>
        <end position="84"/>
    </location>
</feature>
<dbReference type="PANTHER" id="PTHR33180:SF31">
    <property type="entry name" value="POLYPROTEIN PROTEIN"/>
    <property type="match status" value="1"/>
</dbReference>
<dbReference type="PaxDb" id="4113-PGSC0003DMT400089834"/>
<name>M1DJ11_SOLTU</name>
<accession>M1DJ11</accession>
<dbReference type="AlphaFoldDB" id="M1DJ11"/>
<reference evidence="3" key="1">
    <citation type="journal article" date="2011" name="Nature">
        <title>Genome sequence and analysis of the tuber crop potato.</title>
        <authorList>
            <consortium name="The Potato Genome Sequencing Consortium"/>
        </authorList>
    </citation>
    <scope>NUCLEOTIDE SEQUENCE [LARGE SCALE GENOMIC DNA]</scope>
    <source>
        <strain evidence="3">cv. DM1-3 516 R44</strain>
    </source>
</reference>
<evidence type="ECO:0000313" key="2">
    <source>
        <dbReference type="EnsemblPlants" id="PGSC0003DMT400089834"/>
    </source>
</evidence>
<organism evidence="2 3">
    <name type="scientific">Solanum tuberosum</name>
    <name type="common">Potato</name>
    <dbReference type="NCBI Taxonomy" id="4113"/>
    <lineage>
        <taxon>Eukaryota</taxon>
        <taxon>Viridiplantae</taxon>
        <taxon>Streptophyta</taxon>
        <taxon>Embryophyta</taxon>
        <taxon>Tracheophyta</taxon>
        <taxon>Spermatophyta</taxon>
        <taxon>Magnoliopsida</taxon>
        <taxon>eudicotyledons</taxon>
        <taxon>Gunneridae</taxon>
        <taxon>Pentapetalae</taxon>
        <taxon>asterids</taxon>
        <taxon>lamiids</taxon>
        <taxon>Solanales</taxon>
        <taxon>Solanaceae</taxon>
        <taxon>Solanoideae</taxon>
        <taxon>Solaneae</taxon>
        <taxon>Solanum</taxon>
    </lineage>
</organism>
<proteinExistence type="predicted"/>
<feature type="compositionally biased region" description="Polar residues" evidence="1">
    <location>
        <begin position="52"/>
        <end position="66"/>
    </location>
</feature>
<sequence>MDRTNLDMPPRKRTRGMVINEGGANPPKKGRKDPPKGGKGKGKNFLSETPEHNSSSHGESFDSQAILTELEDDQPLQSRRAEIPARSCPNSFRVPVATPAADTVPALAPPVAPVPLVVPSPRLLNRLKTNGLRTILEEKLFSTEGFEGRYSGVR</sequence>
<evidence type="ECO:0000256" key="1">
    <source>
        <dbReference type="SAM" id="MobiDB-lite"/>
    </source>
</evidence>
<dbReference type="Gramene" id="PGSC0003DMT400089834">
    <property type="protein sequence ID" value="PGSC0003DMT400089834"/>
    <property type="gene ID" value="PGSC0003DMG400039405"/>
</dbReference>
<evidence type="ECO:0000313" key="3">
    <source>
        <dbReference type="Proteomes" id="UP000011115"/>
    </source>
</evidence>
<dbReference type="InParanoid" id="M1DJ11"/>
<reference evidence="2" key="2">
    <citation type="submission" date="2015-06" db="UniProtKB">
        <authorList>
            <consortium name="EnsemblPlants"/>
        </authorList>
    </citation>
    <scope>IDENTIFICATION</scope>
    <source>
        <strain evidence="2">DM1-3 516 R44</strain>
    </source>
</reference>
<keyword evidence="3" id="KW-1185">Reference proteome</keyword>
<dbReference type="EnsemblPlants" id="PGSC0003DMT400089834">
    <property type="protein sequence ID" value="PGSC0003DMT400089834"/>
    <property type="gene ID" value="PGSC0003DMG400039405"/>
</dbReference>